<keyword evidence="1" id="KW-0812">Transmembrane</keyword>
<keyword evidence="1" id="KW-0472">Membrane</keyword>
<feature type="transmembrane region" description="Helical" evidence="1">
    <location>
        <begin position="194"/>
        <end position="215"/>
    </location>
</feature>
<dbReference type="RefSeq" id="WP_203357222.1">
    <property type="nucleotide sequence ID" value="NZ_CP069127.1"/>
</dbReference>
<feature type="transmembrane region" description="Helical" evidence="1">
    <location>
        <begin position="85"/>
        <end position="101"/>
    </location>
</feature>
<protein>
    <submittedName>
        <fullName evidence="2">Uncharacterized protein</fullName>
    </submittedName>
</protein>
<gene>
    <name evidence="2" type="ORF">JNE38_14690</name>
</gene>
<reference evidence="2 3" key="1">
    <citation type="submission" date="2021-01" db="EMBL/GenBank/DDBJ databases">
        <title>Identification of strong promoters based on the transcriptome of Brevibacillus choshinensis.</title>
        <authorList>
            <person name="Yao D."/>
            <person name="Zhang K."/>
            <person name="Wu J."/>
        </authorList>
    </citation>
    <scope>NUCLEOTIDE SEQUENCE [LARGE SCALE GENOMIC DNA]</scope>
    <source>
        <strain evidence="2 3">HPD31-SP3</strain>
    </source>
</reference>
<evidence type="ECO:0000256" key="1">
    <source>
        <dbReference type="SAM" id="Phobius"/>
    </source>
</evidence>
<dbReference type="EMBL" id="CP069127">
    <property type="protein sequence ID" value="QRG70248.1"/>
    <property type="molecule type" value="Genomic_DNA"/>
</dbReference>
<accession>A0ABX7FVH0</accession>
<name>A0ABX7FVH0_BRECH</name>
<feature type="transmembrane region" description="Helical" evidence="1">
    <location>
        <begin position="254"/>
        <end position="279"/>
    </location>
</feature>
<keyword evidence="3" id="KW-1185">Reference proteome</keyword>
<feature type="transmembrane region" description="Helical" evidence="1">
    <location>
        <begin position="21"/>
        <end position="41"/>
    </location>
</feature>
<organism evidence="2 3">
    <name type="scientific">Brevibacillus choshinensis</name>
    <dbReference type="NCBI Taxonomy" id="54911"/>
    <lineage>
        <taxon>Bacteria</taxon>
        <taxon>Bacillati</taxon>
        <taxon>Bacillota</taxon>
        <taxon>Bacilli</taxon>
        <taxon>Bacillales</taxon>
        <taxon>Paenibacillaceae</taxon>
        <taxon>Brevibacillus</taxon>
    </lineage>
</organism>
<proteinExistence type="predicted"/>
<feature type="transmembrane region" description="Helical" evidence="1">
    <location>
        <begin position="227"/>
        <end position="248"/>
    </location>
</feature>
<feature type="transmembrane region" description="Helical" evidence="1">
    <location>
        <begin position="53"/>
        <end position="73"/>
    </location>
</feature>
<dbReference type="Proteomes" id="UP000596248">
    <property type="component" value="Chromosome"/>
</dbReference>
<feature type="transmembrane region" description="Helical" evidence="1">
    <location>
        <begin position="121"/>
        <end position="147"/>
    </location>
</feature>
<sequence length="294" mass="32709">MKAEIGKRNHSSTAFFEGEKWLVITGLLGFCLAAVCGVWVMMHGAQVLPKGDVLKAFSFNAALGMFLLSTAAIMPLSALGSNSRAVFRWTYITLALYSYAAETVQNFRGVDPRFVKGGTPFDIWVGSIFTFVALLLVLFYLFAAISFFRRRAYQLRPELVVGIRYAMLAVILSFAAGIWISFNAGRYVGMHGNIIWLHGLGFHALQVVPLIAWLCERTRQLTAVRKRLIHVTGIAYLMGLLAVGWQTYLGLPVLTLSVLPILASICFLVTVAAGIWLLWQWKDRTPIILEQTND</sequence>
<feature type="transmembrane region" description="Helical" evidence="1">
    <location>
        <begin position="159"/>
        <end position="182"/>
    </location>
</feature>
<keyword evidence="1" id="KW-1133">Transmembrane helix</keyword>
<evidence type="ECO:0000313" key="2">
    <source>
        <dbReference type="EMBL" id="QRG70248.1"/>
    </source>
</evidence>
<evidence type="ECO:0000313" key="3">
    <source>
        <dbReference type="Proteomes" id="UP000596248"/>
    </source>
</evidence>